<dbReference type="PROSITE" id="PS51257">
    <property type="entry name" value="PROKAR_LIPOPROTEIN"/>
    <property type="match status" value="1"/>
</dbReference>
<dbReference type="EMBL" id="VSSQ01007099">
    <property type="protein sequence ID" value="MPM34847.1"/>
    <property type="molecule type" value="Genomic_DNA"/>
</dbReference>
<accession>A0A644Z2M4</accession>
<protein>
    <submittedName>
        <fullName evidence="1">Uncharacterized protein</fullName>
    </submittedName>
</protein>
<evidence type="ECO:0000313" key="1">
    <source>
        <dbReference type="EMBL" id="MPM34847.1"/>
    </source>
</evidence>
<comment type="caution">
    <text evidence="1">The sequence shown here is derived from an EMBL/GenBank/DDBJ whole genome shotgun (WGS) entry which is preliminary data.</text>
</comment>
<gene>
    <name evidence="1" type="ORF">SDC9_81437</name>
</gene>
<organism evidence="1">
    <name type="scientific">bioreactor metagenome</name>
    <dbReference type="NCBI Taxonomy" id="1076179"/>
    <lineage>
        <taxon>unclassified sequences</taxon>
        <taxon>metagenomes</taxon>
        <taxon>ecological metagenomes</taxon>
    </lineage>
</organism>
<reference evidence="1" key="1">
    <citation type="submission" date="2019-08" db="EMBL/GenBank/DDBJ databases">
        <authorList>
            <person name="Kucharzyk K."/>
            <person name="Murdoch R.W."/>
            <person name="Higgins S."/>
            <person name="Loffler F."/>
        </authorList>
    </citation>
    <scope>NUCLEOTIDE SEQUENCE</scope>
</reference>
<sequence length="139" mass="14785">MGLRAGVVAIAVACTAVACQALLHCLEQFLHGDGLFEERECADACGFDGRVDGGVAAHHDDGHGEHAGCGPFLEQRDTVGVGHPDVEQHQIVDVILTSVACLGGVLCEVYAVPLVVQDFRQQVPDTQFVVNHQNVCHVF</sequence>
<dbReference type="AlphaFoldDB" id="A0A644Z2M4"/>
<proteinExistence type="predicted"/>
<name>A0A644Z2M4_9ZZZZ</name>